<dbReference type="RefSeq" id="WP_342809739.1">
    <property type="nucleotide sequence ID" value="NZ_JAOPJZ010000017.1"/>
</dbReference>
<accession>A0AAP2Z9Z5</accession>
<keyword evidence="2" id="KW-0472">Membrane</keyword>
<feature type="transmembrane region" description="Helical" evidence="2">
    <location>
        <begin position="38"/>
        <end position="62"/>
    </location>
</feature>
<feature type="region of interest" description="Disordered" evidence="1">
    <location>
        <begin position="224"/>
        <end position="243"/>
    </location>
</feature>
<protein>
    <submittedName>
        <fullName evidence="3">Uncharacterized protein</fullName>
    </submittedName>
</protein>
<gene>
    <name evidence="3" type="ORF">OB919_15770</name>
</gene>
<keyword evidence="4" id="KW-1185">Reference proteome</keyword>
<dbReference type="Proteomes" id="UP001321047">
    <property type="component" value="Unassembled WGS sequence"/>
</dbReference>
<comment type="caution">
    <text evidence="3">The sequence shown here is derived from an EMBL/GenBank/DDBJ whole genome shotgun (WGS) entry which is preliminary data.</text>
</comment>
<evidence type="ECO:0000256" key="1">
    <source>
        <dbReference type="SAM" id="MobiDB-lite"/>
    </source>
</evidence>
<proteinExistence type="predicted"/>
<evidence type="ECO:0000313" key="3">
    <source>
        <dbReference type="EMBL" id="MCU4753422.1"/>
    </source>
</evidence>
<dbReference type="EMBL" id="JAOPJZ010000017">
    <property type="protein sequence ID" value="MCU4753422.1"/>
    <property type="molecule type" value="Genomic_DNA"/>
</dbReference>
<keyword evidence="2" id="KW-0812">Transmembrane</keyword>
<keyword evidence="2" id="KW-1133">Transmembrane helix</keyword>
<dbReference type="AlphaFoldDB" id="A0AAP2Z9Z5"/>
<evidence type="ECO:0000256" key="2">
    <source>
        <dbReference type="SAM" id="Phobius"/>
    </source>
</evidence>
<name>A0AAP2Z9Z5_9EURY</name>
<evidence type="ECO:0000313" key="4">
    <source>
        <dbReference type="Proteomes" id="UP001321047"/>
    </source>
</evidence>
<reference evidence="3 4" key="1">
    <citation type="submission" date="2022-09" db="EMBL/GenBank/DDBJ databases">
        <title>Enrichment on poylsaccharides allowed isolation of novel metabolic and taxonomic groups of Haloarchaea.</title>
        <authorList>
            <person name="Sorokin D.Y."/>
            <person name="Elcheninov A.G."/>
            <person name="Khizhniak T.V."/>
            <person name="Kolganova T.V."/>
            <person name="Kublanov I.V."/>
        </authorList>
    </citation>
    <scope>NUCLEOTIDE SEQUENCE [LARGE SCALE GENOMIC DNA]</scope>
    <source>
        <strain evidence="3 4">AArc-curdl1</strain>
    </source>
</reference>
<organism evidence="3 4">
    <name type="scientific">Natronosalvus hydrolyticus</name>
    <dbReference type="NCBI Taxonomy" id="2979988"/>
    <lineage>
        <taxon>Archaea</taxon>
        <taxon>Methanobacteriati</taxon>
        <taxon>Methanobacteriota</taxon>
        <taxon>Stenosarchaea group</taxon>
        <taxon>Halobacteria</taxon>
        <taxon>Halobacteriales</taxon>
        <taxon>Natrialbaceae</taxon>
        <taxon>Natronosalvus</taxon>
    </lineage>
</organism>
<feature type="transmembrane region" description="Helical" evidence="2">
    <location>
        <begin position="12"/>
        <end position="32"/>
    </location>
</feature>
<sequence>MEKKHKQLIGALAAFLLVILFLFLAVLMYYNWIPFPWFLFHPVIIALGFIAVLGSGLGYGYYKYQQDSTPGYDFRKKTEKQLTSKKAENLLEYYALNQYGVKVGEIHESGVDNVTDPTDSSEAIRLFKLVFEPKLLSETIGLYLSLEQEDIRIEDPRDPFELEQALEQVHNIRSVRSSKVDDFDEKMDEIRSSLGKSLAQKRTTVEYDDEGNVVREKSEPIRVALRRRQNQESSTEAEEQEVK</sequence>